<dbReference type="GeneID" id="54301692"/>
<keyword evidence="2" id="KW-0812">Transmembrane</keyword>
<feature type="transmembrane region" description="Helical" evidence="2">
    <location>
        <begin position="196"/>
        <end position="216"/>
    </location>
</feature>
<feature type="region of interest" description="Disordered" evidence="1">
    <location>
        <begin position="301"/>
        <end position="327"/>
    </location>
</feature>
<sequence length="327" mass="35464">MAYTKRQIVTTLSVLYLLALTAVACYAHNSVQRHSLPISSALSALTIALPALTGLITERLTQRASSPSGSDALPVLRHTRARTHGSPNMTTLTLLALTAFTTALATLAGTHLGPENDLTCALNTRWQALYRANQGRVIRRIQDDFTCCGLHSVYDMAWPFPTHDGHGHTSRSRCAQSFERDRACFGAWRGQERHTAGAMLAVTVLVYLWELAIIFAPSARRPSWLASVFGSGKRRSNAADDGDEAASARRAIDYDYRGVEAGTAYSDNPRAVTEVLDAAGEEGELDAHPVGDVQRAVEDRLEGGHSRHTLVPSGLGGRDEGVWMRGE</sequence>
<dbReference type="RefSeq" id="XP_033396961.1">
    <property type="nucleotide sequence ID" value="XM_033544196.1"/>
</dbReference>
<dbReference type="PROSITE" id="PS51257">
    <property type="entry name" value="PROKAR_LIPOPROTEIN"/>
    <property type="match status" value="1"/>
</dbReference>
<evidence type="ECO:0000256" key="2">
    <source>
        <dbReference type="SAM" id="Phobius"/>
    </source>
</evidence>
<organism evidence="3 4">
    <name type="scientific">Aplosporella prunicola CBS 121167</name>
    <dbReference type="NCBI Taxonomy" id="1176127"/>
    <lineage>
        <taxon>Eukaryota</taxon>
        <taxon>Fungi</taxon>
        <taxon>Dikarya</taxon>
        <taxon>Ascomycota</taxon>
        <taxon>Pezizomycotina</taxon>
        <taxon>Dothideomycetes</taxon>
        <taxon>Dothideomycetes incertae sedis</taxon>
        <taxon>Botryosphaeriales</taxon>
        <taxon>Aplosporellaceae</taxon>
        <taxon>Aplosporella</taxon>
    </lineage>
</organism>
<evidence type="ECO:0000256" key="1">
    <source>
        <dbReference type="SAM" id="MobiDB-lite"/>
    </source>
</evidence>
<feature type="compositionally biased region" description="Basic and acidic residues" evidence="1">
    <location>
        <begin position="317"/>
        <end position="327"/>
    </location>
</feature>
<keyword evidence="2" id="KW-0472">Membrane</keyword>
<dbReference type="EMBL" id="ML995487">
    <property type="protein sequence ID" value="KAF2141248.1"/>
    <property type="molecule type" value="Genomic_DNA"/>
</dbReference>
<evidence type="ECO:0000313" key="4">
    <source>
        <dbReference type="Proteomes" id="UP000799438"/>
    </source>
</evidence>
<keyword evidence="2" id="KW-1133">Transmembrane helix</keyword>
<proteinExistence type="predicted"/>
<name>A0A6A6BCD0_9PEZI</name>
<evidence type="ECO:0000313" key="3">
    <source>
        <dbReference type="EMBL" id="KAF2141248.1"/>
    </source>
</evidence>
<dbReference type="OrthoDB" id="71600at2759"/>
<protein>
    <recommendedName>
        <fullName evidence="5">Tetraspanin Tsp3</fullName>
    </recommendedName>
</protein>
<evidence type="ECO:0008006" key="5">
    <source>
        <dbReference type="Google" id="ProtNLM"/>
    </source>
</evidence>
<dbReference type="AlphaFoldDB" id="A0A6A6BCD0"/>
<keyword evidence="4" id="KW-1185">Reference proteome</keyword>
<reference evidence="3" key="1">
    <citation type="journal article" date="2020" name="Stud. Mycol.">
        <title>101 Dothideomycetes genomes: a test case for predicting lifestyles and emergence of pathogens.</title>
        <authorList>
            <person name="Haridas S."/>
            <person name="Albert R."/>
            <person name="Binder M."/>
            <person name="Bloem J."/>
            <person name="Labutti K."/>
            <person name="Salamov A."/>
            <person name="Andreopoulos B."/>
            <person name="Baker S."/>
            <person name="Barry K."/>
            <person name="Bills G."/>
            <person name="Bluhm B."/>
            <person name="Cannon C."/>
            <person name="Castanera R."/>
            <person name="Culley D."/>
            <person name="Daum C."/>
            <person name="Ezra D."/>
            <person name="Gonzalez J."/>
            <person name="Henrissat B."/>
            <person name="Kuo A."/>
            <person name="Liang C."/>
            <person name="Lipzen A."/>
            <person name="Lutzoni F."/>
            <person name="Magnuson J."/>
            <person name="Mondo S."/>
            <person name="Nolan M."/>
            <person name="Ohm R."/>
            <person name="Pangilinan J."/>
            <person name="Park H.-J."/>
            <person name="Ramirez L."/>
            <person name="Alfaro M."/>
            <person name="Sun H."/>
            <person name="Tritt A."/>
            <person name="Yoshinaga Y."/>
            <person name="Zwiers L.-H."/>
            <person name="Turgeon B."/>
            <person name="Goodwin S."/>
            <person name="Spatafora J."/>
            <person name="Crous P."/>
            <person name="Grigoriev I."/>
        </authorList>
    </citation>
    <scope>NUCLEOTIDE SEQUENCE</scope>
    <source>
        <strain evidence="3">CBS 121167</strain>
    </source>
</reference>
<accession>A0A6A6BCD0</accession>
<dbReference type="Proteomes" id="UP000799438">
    <property type="component" value="Unassembled WGS sequence"/>
</dbReference>
<feature type="transmembrane region" description="Helical" evidence="2">
    <location>
        <begin position="37"/>
        <end position="56"/>
    </location>
</feature>
<gene>
    <name evidence="3" type="ORF">K452DRAFT_318905</name>
</gene>